<feature type="compositionally biased region" description="Polar residues" evidence="1">
    <location>
        <begin position="134"/>
        <end position="153"/>
    </location>
</feature>
<dbReference type="Proteomes" id="UP000016935">
    <property type="component" value="Unassembled WGS sequence"/>
</dbReference>
<reference evidence="2 3" key="2">
    <citation type="journal article" date="2013" name="PLoS Genet.">
        <title>Comparative genome structure, secondary metabolite, and effector coding capacity across Cochliobolus pathogens.</title>
        <authorList>
            <person name="Condon B.J."/>
            <person name="Leng Y."/>
            <person name="Wu D."/>
            <person name="Bushley K.E."/>
            <person name="Ohm R.A."/>
            <person name="Otillar R."/>
            <person name="Martin J."/>
            <person name="Schackwitz W."/>
            <person name="Grimwood J."/>
            <person name="MohdZainudin N."/>
            <person name="Xue C."/>
            <person name="Wang R."/>
            <person name="Manning V.A."/>
            <person name="Dhillon B."/>
            <person name="Tu Z.J."/>
            <person name="Steffenson B.J."/>
            <person name="Salamov A."/>
            <person name="Sun H."/>
            <person name="Lowry S."/>
            <person name="LaButti K."/>
            <person name="Han J."/>
            <person name="Copeland A."/>
            <person name="Lindquist E."/>
            <person name="Barry K."/>
            <person name="Schmutz J."/>
            <person name="Baker S.E."/>
            <person name="Ciuffetti L.M."/>
            <person name="Grigoriev I.V."/>
            <person name="Zhong S."/>
            <person name="Turgeon B.G."/>
        </authorList>
    </citation>
    <scope>NUCLEOTIDE SEQUENCE [LARGE SCALE GENOMIC DNA]</scope>
    <source>
        <strain evidence="3">28A</strain>
    </source>
</reference>
<feature type="compositionally biased region" description="Acidic residues" evidence="1">
    <location>
        <begin position="191"/>
        <end position="204"/>
    </location>
</feature>
<dbReference type="GeneID" id="19396950"/>
<dbReference type="AlphaFoldDB" id="R0KNM2"/>
<sequence length="391" mass="44304">MAEEEQRGKGTARRRPSTRRDFDPIPLPVPKDVATLQERRLMSGKPKRPARWRGPQNNAGALSTTWPKHTAPAVQSHRATRSIRADTPTSESHPPKSQNVELRFSFSATPDESPSPRGREETVTRSFSGLCMTGSANRSVSANPPQTRASSAQEPRRHSESIPQAPQLEKPKKKREGYGFSYSETFMFDSDDYPDTECEWEPDEPPSHPKADSPADANPYLNWDRTEQISRPASRDSTATVEDQSFNDLVVLRDVGSFHLARPQRILPCTPATREDTLRLKVQAKTLVSKYEESADIQAQLLTRLERMMYLQQQQQRRASTPSDTNAMATCAEKLRDFLLRVKEERVETGEHSTIVEHELEWVTWLVQASKTGVMHVRTEGCTCRPDWDPE</sequence>
<feature type="region of interest" description="Disordered" evidence="1">
    <location>
        <begin position="191"/>
        <end position="220"/>
    </location>
</feature>
<proteinExistence type="predicted"/>
<dbReference type="RefSeq" id="XP_008023269.1">
    <property type="nucleotide sequence ID" value="XM_008025078.1"/>
</dbReference>
<dbReference type="HOGENOM" id="CLU_693647_0_0_1"/>
<evidence type="ECO:0000313" key="2">
    <source>
        <dbReference type="EMBL" id="EOA89512.1"/>
    </source>
</evidence>
<protein>
    <submittedName>
        <fullName evidence="2">Uncharacterized protein</fullName>
    </submittedName>
</protein>
<reference evidence="2 3" key="1">
    <citation type="journal article" date="2012" name="PLoS Pathog.">
        <title>Diverse lifestyles and strategies of plant pathogenesis encoded in the genomes of eighteen Dothideomycetes fungi.</title>
        <authorList>
            <person name="Ohm R.A."/>
            <person name="Feau N."/>
            <person name="Henrissat B."/>
            <person name="Schoch C.L."/>
            <person name="Horwitz B.A."/>
            <person name="Barry K.W."/>
            <person name="Condon B.J."/>
            <person name="Copeland A.C."/>
            <person name="Dhillon B."/>
            <person name="Glaser F."/>
            <person name="Hesse C.N."/>
            <person name="Kosti I."/>
            <person name="LaButti K."/>
            <person name="Lindquist E.A."/>
            <person name="Lucas S."/>
            <person name="Salamov A.A."/>
            <person name="Bradshaw R.E."/>
            <person name="Ciuffetti L."/>
            <person name="Hamelin R.C."/>
            <person name="Kema G.H.J."/>
            <person name="Lawrence C."/>
            <person name="Scott J.A."/>
            <person name="Spatafora J.W."/>
            <person name="Turgeon B.G."/>
            <person name="de Wit P.J.G.M."/>
            <person name="Zhong S."/>
            <person name="Goodwin S.B."/>
            <person name="Grigoriev I.V."/>
        </authorList>
    </citation>
    <scope>NUCLEOTIDE SEQUENCE [LARGE SCALE GENOMIC DNA]</scope>
    <source>
        <strain evidence="3">28A</strain>
    </source>
</reference>
<name>R0KNM2_EXST2</name>
<evidence type="ECO:0000256" key="1">
    <source>
        <dbReference type="SAM" id="MobiDB-lite"/>
    </source>
</evidence>
<feature type="region of interest" description="Disordered" evidence="1">
    <location>
        <begin position="1"/>
        <end position="176"/>
    </location>
</feature>
<dbReference type="EMBL" id="KB908515">
    <property type="protein sequence ID" value="EOA89512.1"/>
    <property type="molecule type" value="Genomic_DNA"/>
</dbReference>
<keyword evidence="3" id="KW-1185">Reference proteome</keyword>
<feature type="compositionally biased region" description="Polar residues" evidence="1">
    <location>
        <begin position="55"/>
        <end position="67"/>
    </location>
</feature>
<feature type="compositionally biased region" description="Polar residues" evidence="1">
    <location>
        <begin position="87"/>
        <end position="112"/>
    </location>
</feature>
<evidence type="ECO:0000313" key="3">
    <source>
        <dbReference type="Proteomes" id="UP000016935"/>
    </source>
</evidence>
<accession>R0KNM2</accession>
<organism evidence="2 3">
    <name type="scientific">Exserohilum turcicum (strain 28A)</name>
    <name type="common">Northern leaf blight fungus</name>
    <name type="synonym">Setosphaeria turcica</name>
    <dbReference type="NCBI Taxonomy" id="671987"/>
    <lineage>
        <taxon>Eukaryota</taxon>
        <taxon>Fungi</taxon>
        <taxon>Dikarya</taxon>
        <taxon>Ascomycota</taxon>
        <taxon>Pezizomycotina</taxon>
        <taxon>Dothideomycetes</taxon>
        <taxon>Pleosporomycetidae</taxon>
        <taxon>Pleosporales</taxon>
        <taxon>Pleosporineae</taxon>
        <taxon>Pleosporaceae</taxon>
        <taxon>Exserohilum</taxon>
    </lineage>
</organism>
<dbReference type="eggNOG" id="ENOG502RH73">
    <property type="taxonomic scope" value="Eukaryota"/>
</dbReference>
<gene>
    <name evidence="2" type="ORF">SETTUDRAFT_148052</name>
</gene>
<dbReference type="OrthoDB" id="3753493at2759"/>